<proteinExistence type="predicted"/>
<name>A0AAV3QJR4_LITER</name>
<dbReference type="EMBL" id="BAABME010021429">
    <property type="protein sequence ID" value="GAA0163277.1"/>
    <property type="molecule type" value="Genomic_DNA"/>
</dbReference>
<accession>A0AAV3QJR4</accession>
<feature type="region of interest" description="Disordered" evidence="1">
    <location>
        <begin position="16"/>
        <end position="53"/>
    </location>
</feature>
<evidence type="ECO:0000313" key="3">
    <source>
        <dbReference type="Proteomes" id="UP001454036"/>
    </source>
</evidence>
<dbReference type="AlphaFoldDB" id="A0AAV3QJR4"/>
<gene>
    <name evidence="2" type="ORF">LIER_39567</name>
</gene>
<evidence type="ECO:0000256" key="1">
    <source>
        <dbReference type="SAM" id="MobiDB-lite"/>
    </source>
</evidence>
<organism evidence="2 3">
    <name type="scientific">Lithospermum erythrorhizon</name>
    <name type="common">Purple gromwell</name>
    <name type="synonym">Lithospermum officinale var. erythrorhizon</name>
    <dbReference type="NCBI Taxonomy" id="34254"/>
    <lineage>
        <taxon>Eukaryota</taxon>
        <taxon>Viridiplantae</taxon>
        <taxon>Streptophyta</taxon>
        <taxon>Embryophyta</taxon>
        <taxon>Tracheophyta</taxon>
        <taxon>Spermatophyta</taxon>
        <taxon>Magnoliopsida</taxon>
        <taxon>eudicotyledons</taxon>
        <taxon>Gunneridae</taxon>
        <taxon>Pentapetalae</taxon>
        <taxon>asterids</taxon>
        <taxon>lamiids</taxon>
        <taxon>Boraginales</taxon>
        <taxon>Boraginaceae</taxon>
        <taxon>Boraginoideae</taxon>
        <taxon>Lithospermeae</taxon>
        <taxon>Lithospermum</taxon>
    </lineage>
</organism>
<evidence type="ECO:0000313" key="2">
    <source>
        <dbReference type="EMBL" id="GAA0163277.1"/>
    </source>
</evidence>
<keyword evidence="3" id="KW-1185">Reference proteome</keyword>
<dbReference type="Proteomes" id="UP001454036">
    <property type="component" value="Unassembled WGS sequence"/>
</dbReference>
<protein>
    <submittedName>
        <fullName evidence="2">Uncharacterized protein</fullName>
    </submittedName>
</protein>
<sequence length="83" mass="9151">MMKHARHGVEFKIRKSTGYRESSSDDAADNVLSESDASDGIRSIASSSDGINGDHLEQFNLVATYCVELMKAQPRSSCYVDYT</sequence>
<reference evidence="2 3" key="1">
    <citation type="submission" date="2024-01" db="EMBL/GenBank/DDBJ databases">
        <title>The complete chloroplast genome sequence of Lithospermum erythrorhizon: insights into the phylogenetic relationship among Boraginaceae species and the maternal lineages of purple gromwells.</title>
        <authorList>
            <person name="Okada T."/>
            <person name="Watanabe K."/>
        </authorList>
    </citation>
    <scope>NUCLEOTIDE SEQUENCE [LARGE SCALE GENOMIC DNA]</scope>
</reference>
<comment type="caution">
    <text evidence="2">The sequence shown here is derived from an EMBL/GenBank/DDBJ whole genome shotgun (WGS) entry which is preliminary data.</text>
</comment>